<dbReference type="AlphaFoldDB" id="A0A290XFH7"/>
<dbReference type="Pfam" id="PF02518">
    <property type="entry name" value="HATPase_c"/>
    <property type="match status" value="1"/>
</dbReference>
<dbReference type="PANTHER" id="PTHR24421:SF61">
    <property type="entry name" value="OXYGEN SENSOR HISTIDINE KINASE NREB"/>
    <property type="match status" value="1"/>
</dbReference>
<evidence type="ECO:0000256" key="8">
    <source>
        <dbReference type="ARBA" id="ARBA00022679"/>
    </source>
</evidence>
<dbReference type="GO" id="GO:0000155">
    <property type="term" value="F:phosphorelay sensor kinase activity"/>
    <property type="evidence" value="ECO:0007669"/>
    <property type="project" value="InterPro"/>
</dbReference>
<dbReference type="PRINTS" id="PR00344">
    <property type="entry name" value="BCTRLSENSOR"/>
</dbReference>
<accession>A0A290XFH7</accession>
<evidence type="ECO:0000256" key="13">
    <source>
        <dbReference type="ARBA" id="ARBA00023014"/>
    </source>
</evidence>
<evidence type="ECO:0000256" key="11">
    <source>
        <dbReference type="ARBA" id="ARBA00023004"/>
    </source>
</evidence>
<dbReference type="InterPro" id="IPR050482">
    <property type="entry name" value="Sensor_HK_TwoCompSys"/>
</dbReference>
<dbReference type="EC" id="2.7.13.3" evidence="4"/>
<evidence type="ECO:0000256" key="1">
    <source>
        <dbReference type="ARBA" id="ARBA00000085"/>
    </source>
</evidence>
<dbReference type="NCBIfam" id="TIGR00229">
    <property type="entry name" value="sensory_box"/>
    <property type="match status" value="1"/>
</dbReference>
<evidence type="ECO:0000256" key="10">
    <source>
        <dbReference type="ARBA" id="ARBA00022777"/>
    </source>
</evidence>
<reference evidence="19" key="1">
    <citation type="submission" date="2017-09" db="EMBL/GenBank/DDBJ databases">
        <title>Luteimonas liuhanmingii sp.nov., isolated from the intestinal contents of Tibetan Plateau Pika in Yushu, Qinghai Province, China.</title>
        <authorList>
            <person name="Gui Z."/>
        </authorList>
    </citation>
    <scope>NUCLEOTIDE SEQUENCE [LARGE SCALE GENOMIC DNA]</scope>
    <source>
        <strain evidence="19">100111</strain>
    </source>
</reference>
<keyword evidence="13" id="KW-0411">Iron-sulfur</keyword>
<dbReference type="InterPro" id="IPR004358">
    <property type="entry name" value="Sig_transdc_His_kin-like_C"/>
</dbReference>
<dbReference type="CDD" id="cd00130">
    <property type="entry name" value="PAS"/>
    <property type="match status" value="1"/>
</dbReference>
<dbReference type="OrthoDB" id="9797605at2"/>
<dbReference type="Gene3D" id="1.20.5.1930">
    <property type="match status" value="1"/>
</dbReference>
<comment type="subcellular location">
    <subcellularLocation>
        <location evidence="3">Cytoplasm</location>
    </subcellularLocation>
</comment>
<dbReference type="GO" id="GO:0046983">
    <property type="term" value="F:protein dimerization activity"/>
    <property type="evidence" value="ECO:0007669"/>
    <property type="project" value="InterPro"/>
</dbReference>
<dbReference type="GO" id="GO:0005737">
    <property type="term" value="C:cytoplasm"/>
    <property type="evidence" value="ECO:0007669"/>
    <property type="project" value="UniProtKB-SubCell"/>
</dbReference>
<keyword evidence="6" id="KW-0004">4Fe-4S</keyword>
<evidence type="ECO:0000256" key="7">
    <source>
        <dbReference type="ARBA" id="ARBA00022490"/>
    </source>
</evidence>
<sequence>MEGDAPEMASGPTAPDPTHRGRAVERMADPLTAVHTAAGEFRELMRLLPDGILLLVEDRIVHANPAAEAIFGHPPGGLCGMHAGRLVSDGTREAFLGWLTTPAGAGDAPPPSLRMCRRDGSRFEAALTCAQVGLDGRPCTLLVVRDLTEVERMRDELARGNRELQALAARVFTVQEDERRAISRELHDDIGQSVTAMKMAALSALDESDEHRRRDDLGDILVLADATLERLRDISILLRPPQLDALGLEAALRWHAERLLRGAGLVPALQIDPLPRRPDAAVEQACFRIAQEALTNIMRHAGASRVALSLRDDGEGLHLCVEDDGAGFLPGAARGLGLVIMRERAHMIGGRFDVESRPGNGTRIEAWLPYAGASTTPPDPHAGG</sequence>
<dbReference type="SUPFAM" id="SSF55874">
    <property type="entry name" value="ATPase domain of HSP90 chaperone/DNA topoisomerase II/histidine kinase"/>
    <property type="match status" value="1"/>
</dbReference>
<dbReference type="InterPro" id="IPR035965">
    <property type="entry name" value="PAS-like_dom_sf"/>
</dbReference>
<comment type="function">
    <text evidence="14">Member of the two-component regulatory system NreB/NreC involved in the control of dissimilatory nitrate/nitrite reduction in response to oxygen. NreB functions as a direct oxygen sensor histidine kinase which is autophosphorylated, in the absence of oxygen, probably at the conserved histidine residue, and transfers its phosphate group probably to a conserved aspartate residue of NreC. NreB/NreC activates the expression of the nitrate (narGHJI) and nitrite (nir) reductase operons, as well as the putative nitrate transporter gene narT.</text>
</comment>
<dbReference type="InterPro" id="IPR003594">
    <property type="entry name" value="HATPase_dom"/>
</dbReference>
<dbReference type="GO" id="GO:0051539">
    <property type="term" value="F:4 iron, 4 sulfur cluster binding"/>
    <property type="evidence" value="ECO:0007669"/>
    <property type="project" value="UniProtKB-KW"/>
</dbReference>
<evidence type="ECO:0000256" key="6">
    <source>
        <dbReference type="ARBA" id="ARBA00022485"/>
    </source>
</evidence>
<dbReference type="InterPro" id="IPR036890">
    <property type="entry name" value="HATPase_C_sf"/>
</dbReference>
<evidence type="ECO:0000256" key="12">
    <source>
        <dbReference type="ARBA" id="ARBA00023012"/>
    </source>
</evidence>
<evidence type="ECO:0000256" key="9">
    <source>
        <dbReference type="ARBA" id="ARBA00022723"/>
    </source>
</evidence>
<dbReference type="PROSITE" id="PS50109">
    <property type="entry name" value="HIS_KIN"/>
    <property type="match status" value="1"/>
</dbReference>
<dbReference type="Proteomes" id="UP000218968">
    <property type="component" value="Chromosome"/>
</dbReference>
<dbReference type="InterPro" id="IPR011712">
    <property type="entry name" value="Sig_transdc_His_kin_sub3_dim/P"/>
</dbReference>
<dbReference type="EMBL" id="CP023406">
    <property type="protein sequence ID" value="ATD67696.1"/>
    <property type="molecule type" value="Genomic_DNA"/>
</dbReference>
<feature type="domain" description="Histidine kinase" evidence="17">
    <location>
        <begin position="288"/>
        <end position="372"/>
    </location>
</feature>
<dbReference type="SMART" id="SM00387">
    <property type="entry name" value="HATPase_c"/>
    <property type="match status" value="1"/>
</dbReference>
<evidence type="ECO:0000259" key="17">
    <source>
        <dbReference type="PROSITE" id="PS50109"/>
    </source>
</evidence>
<dbReference type="Gene3D" id="3.30.450.20">
    <property type="entry name" value="PAS domain"/>
    <property type="match status" value="1"/>
</dbReference>
<evidence type="ECO:0000256" key="4">
    <source>
        <dbReference type="ARBA" id="ARBA00012438"/>
    </source>
</evidence>
<feature type="region of interest" description="Disordered" evidence="16">
    <location>
        <begin position="1"/>
        <end position="21"/>
    </location>
</feature>
<evidence type="ECO:0000256" key="16">
    <source>
        <dbReference type="SAM" id="MobiDB-lite"/>
    </source>
</evidence>
<dbReference type="SUPFAM" id="SSF55785">
    <property type="entry name" value="PYP-like sensor domain (PAS domain)"/>
    <property type="match status" value="1"/>
</dbReference>
<evidence type="ECO:0000256" key="2">
    <source>
        <dbReference type="ARBA" id="ARBA00001966"/>
    </source>
</evidence>
<keyword evidence="19" id="KW-1185">Reference proteome</keyword>
<keyword evidence="8" id="KW-0808">Transferase</keyword>
<dbReference type="Pfam" id="PF13188">
    <property type="entry name" value="PAS_8"/>
    <property type="match status" value="1"/>
</dbReference>
<evidence type="ECO:0000256" key="14">
    <source>
        <dbReference type="ARBA" id="ARBA00024827"/>
    </source>
</evidence>
<protein>
    <recommendedName>
        <fullName evidence="5">Oxygen sensor histidine kinase NreB</fullName>
        <ecNumber evidence="4">2.7.13.3</ecNumber>
    </recommendedName>
    <alternativeName>
        <fullName evidence="15">Nitrogen regulation protein B</fullName>
    </alternativeName>
</protein>
<dbReference type="PANTHER" id="PTHR24421">
    <property type="entry name" value="NITRATE/NITRITE SENSOR PROTEIN NARX-RELATED"/>
    <property type="match status" value="1"/>
</dbReference>
<evidence type="ECO:0000256" key="3">
    <source>
        <dbReference type="ARBA" id="ARBA00004496"/>
    </source>
</evidence>
<evidence type="ECO:0000256" key="15">
    <source>
        <dbReference type="ARBA" id="ARBA00030800"/>
    </source>
</evidence>
<dbReference type="InterPro" id="IPR005467">
    <property type="entry name" value="His_kinase_dom"/>
</dbReference>
<keyword evidence="12" id="KW-0902">Two-component regulatory system</keyword>
<dbReference type="KEGG" id="lum:CNR27_09855"/>
<dbReference type="CDD" id="cd16917">
    <property type="entry name" value="HATPase_UhpB-NarQ-NarX-like"/>
    <property type="match status" value="1"/>
</dbReference>
<comment type="catalytic activity">
    <reaction evidence="1">
        <text>ATP + protein L-histidine = ADP + protein N-phospho-L-histidine.</text>
        <dbReference type="EC" id="2.7.13.3"/>
    </reaction>
</comment>
<comment type="cofactor">
    <cofactor evidence="2">
        <name>[4Fe-4S] cluster</name>
        <dbReference type="ChEBI" id="CHEBI:49883"/>
    </cofactor>
</comment>
<evidence type="ECO:0000256" key="5">
    <source>
        <dbReference type="ARBA" id="ARBA00017322"/>
    </source>
</evidence>
<keyword evidence="7" id="KW-0963">Cytoplasm</keyword>
<evidence type="ECO:0000313" key="19">
    <source>
        <dbReference type="Proteomes" id="UP000218968"/>
    </source>
</evidence>
<dbReference type="Gene3D" id="3.30.565.10">
    <property type="entry name" value="Histidine kinase-like ATPase, C-terminal domain"/>
    <property type="match status" value="1"/>
</dbReference>
<dbReference type="SMART" id="SM00091">
    <property type="entry name" value="PAS"/>
    <property type="match status" value="1"/>
</dbReference>
<dbReference type="GO" id="GO:0046872">
    <property type="term" value="F:metal ion binding"/>
    <property type="evidence" value="ECO:0007669"/>
    <property type="project" value="UniProtKB-KW"/>
</dbReference>
<organism evidence="18 19">
    <name type="scientific">Luteimonas chenhongjianii</name>
    <dbReference type="NCBI Taxonomy" id="2006110"/>
    <lineage>
        <taxon>Bacteria</taxon>
        <taxon>Pseudomonadati</taxon>
        <taxon>Pseudomonadota</taxon>
        <taxon>Gammaproteobacteria</taxon>
        <taxon>Lysobacterales</taxon>
        <taxon>Lysobacteraceae</taxon>
        <taxon>Luteimonas</taxon>
    </lineage>
</organism>
<name>A0A290XFH7_9GAMM</name>
<keyword evidence="10" id="KW-0418">Kinase</keyword>
<dbReference type="GO" id="GO:0016020">
    <property type="term" value="C:membrane"/>
    <property type="evidence" value="ECO:0007669"/>
    <property type="project" value="InterPro"/>
</dbReference>
<gene>
    <name evidence="18" type="ORF">CNR27_09855</name>
</gene>
<evidence type="ECO:0000313" key="18">
    <source>
        <dbReference type="EMBL" id="ATD67696.1"/>
    </source>
</evidence>
<proteinExistence type="predicted"/>
<dbReference type="InterPro" id="IPR000014">
    <property type="entry name" value="PAS"/>
</dbReference>
<keyword evidence="9" id="KW-0479">Metal-binding</keyword>
<keyword evidence="11" id="KW-0408">Iron</keyword>
<dbReference type="Pfam" id="PF07730">
    <property type="entry name" value="HisKA_3"/>
    <property type="match status" value="1"/>
</dbReference>